<dbReference type="SUPFAM" id="SSF48557">
    <property type="entry name" value="L-aspartase-like"/>
    <property type="match status" value="1"/>
</dbReference>
<dbReference type="PANTHER" id="PTHR10362">
    <property type="entry name" value="HISTIDINE AMMONIA-LYASE"/>
    <property type="match status" value="1"/>
</dbReference>
<evidence type="ECO:0000313" key="2">
    <source>
        <dbReference type="EMBL" id="AWB96457.1"/>
    </source>
</evidence>
<reference evidence="2 3" key="1">
    <citation type="submission" date="2018-04" db="EMBL/GenBank/DDBJ databases">
        <authorList>
            <person name="Li J."/>
        </authorList>
    </citation>
    <scope>NUCLEOTIDE SEQUENCE [LARGE SCALE GENOMIC DNA]</scope>
    <source>
        <strain evidence="3">30A</strain>
    </source>
</reference>
<dbReference type="Gene3D" id="1.20.200.10">
    <property type="entry name" value="Fumarase/aspartase (Central domain)"/>
    <property type="match status" value="1"/>
</dbReference>
<dbReference type="KEGG" id="agm:DCE93_13030"/>
<accession>A0A2S0WYM5</accession>
<protein>
    <submittedName>
        <fullName evidence="2">Histidine ammonia-lyase</fullName>
    </submittedName>
</protein>
<dbReference type="InterPro" id="IPR024083">
    <property type="entry name" value="Fumarase/histidase_N"/>
</dbReference>
<evidence type="ECO:0000313" key="3">
    <source>
        <dbReference type="Proteomes" id="UP000244729"/>
    </source>
</evidence>
<name>A0A2S0WYM5_9MICO</name>
<dbReference type="OrthoDB" id="3278073at2"/>
<dbReference type="InterPro" id="IPR001106">
    <property type="entry name" value="Aromatic_Lyase"/>
</dbReference>
<dbReference type="GO" id="GO:0016841">
    <property type="term" value="F:ammonia-lyase activity"/>
    <property type="evidence" value="ECO:0007669"/>
    <property type="project" value="UniProtKB-ARBA"/>
</dbReference>
<keyword evidence="3" id="KW-1185">Reference proteome</keyword>
<dbReference type="Proteomes" id="UP000244729">
    <property type="component" value="Chromosome"/>
</dbReference>
<proteinExistence type="predicted"/>
<dbReference type="RefSeq" id="WP_108596254.1">
    <property type="nucleotide sequence ID" value="NZ_CP028913.1"/>
</dbReference>
<dbReference type="InterPro" id="IPR008948">
    <property type="entry name" value="L-Aspartase-like"/>
</dbReference>
<keyword evidence="1 2" id="KW-0456">Lyase</keyword>
<dbReference type="Pfam" id="PF00221">
    <property type="entry name" value="Lyase_aromatic"/>
    <property type="match status" value="1"/>
</dbReference>
<gene>
    <name evidence="2" type="ORF">DCE93_13030</name>
</gene>
<sequence length="476" mass="49029">MINFDGGTTVDDIVAVAVGGETVRISDATRDRVVRAARDADALSARIPTYGRTTGVGANRSTIVETADGDHGLRLLRSHATDAGDPLSAPAVRAMLAVRLAQLARAGSGIRADVLDGVAAMLNDDALPTVLRYGAIGTADLAALAATGLTLQGELPASRPLAPMRPWGSENALAFMSSSALTIGRACLALVELEEVLRASIVAYSLSFVALDGNPSPFSAAAAAAAAAPGAEAVAERVRSFVGDGIVEPARIQDSYGLRAFVVSTAAAWDAAGRLRSRLDALIDVAQENPLFVFDGDGAVVHHAGFFQAALGLASDGMNLALAQTGPISFSRIRMLNEPDLTGRRPFLAVGPAGSSGTLMIEYVAASALGELRHAAQPASLSSVVLSRGAEEDASFATQAVAQLEQALEAARVLLGCELVESSRLLRQRGIRASSLPSRLADAARAVSVLPADDDDRSLRGDLSVAQALIPELAAL</sequence>
<dbReference type="EMBL" id="CP028913">
    <property type="protein sequence ID" value="AWB96457.1"/>
    <property type="molecule type" value="Genomic_DNA"/>
</dbReference>
<dbReference type="AlphaFoldDB" id="A0A2S0WYM5"/>
<dbReference type="Gene3D" id="1.10.275.10">
    <property type="entry name" value="Fumarase/aspartase (N-terminal domain)"/>
    <property type="match status" value="1"/>
</dbReference>
<evidence type="ECO:0000256" key="1">
    <source>
        <dbReference type="ARBA" id="ARBA00023239"/>
    </source>
</evidence>
<organism evidence="2 3">
    <name type="scientific">Agromyces badenianii</name>
    <dbReference type="NCBI Taxonomy" id="2080742"/>
    <lineage>
        <taxon>Bacteria</taxon>
        <taxon>Bacillati</taxon>
        <taxon>Actinomycetota</taxon>
        <taxon>Actinomycetes</taxon>
        <taxon>Micrococcales</taxon>
        <taxon>Microbacteriaceae</taxon>
        <taxon>Agromyces</taxon>
    </lineage>
</organism>